<sequence>MDVIKKRFLIDILLKSGRYSRWLEENSMAEKSSPGSMPRNRDTTLIVLARNILRTSTVFRCFFIPKELALRTNGGSHTDPNVSNCGMCPIKKISTYLGFKRVCLAIFGFETIANTTQSGLHDVEYGFGARSNIKNATFYFLAVIITLI</sequence>
<keyword evidence="2" id="KW-1185">Reference proteome</keyword>
<dbReference type="AlphaFoldDB" id="A0A7R8CUB2"/>
<evidence type="ECO:0000313" key="1">
    <source>
        <dbReference type="EMBL" id="CAF2935111.1"/>
    </source>
</evidence>
<dbReference type="EMBL" id="HG994584">
    <property type="protein sequence ID" value="CAF2935111.1"/>
    <property type="molecule type" value="Genomic_DNA"/>
</dbReference>
<dbReference type="Proteomes" id="UP000675881">
    <property type="component" value="Chromosome 5"/>
</dbReference>
<accession>A0A7R8CUB2</accession>
<reference evidence="1" key="1">
    <citation type="submission" date="2021-02" db="EMBL/GenBank/DDBJ databases">
        <authorList>
            <person name="Bekaert M."/>
        </authorList>
    </citation>
    <scope>NUCLEOTIDE SEQUENCE</scope>
    <source>
        <strain evidence="1">IoA-00</strain>
    </source>
</reference>
<proteinExistence type="predicted"/>
<evidence type="ECO:0000313" key="2">
    <source>
        <dbReference type="Proteomes" id="UP000675881"/>
    </source>
</evidence>
<organism evidence="1 2">
    <name type="scientific">Lepeophtheirus salmonis</name>
    <name type="common">Salmon louse</name>
    <name type="synonym">Caligus salmonis</name>
    <dbReference type="NCBI Taxonomy" id="72036"/>
    <lineage>
        <taxon>Eukaryota</taxon>
        <taxon>Metazoa</taxon>
        <taxon>Ecdysozoa</taxon>
        <taxon>Arthropoda</taxon>
        <taxon>Crustacea</taxon>
        <taxon>Multicrustacea</taxon>
        <taxon>Hexanauplia</taxon>
        <taxon>Copepoda</taxon>
        <taxon>Siphonostomatoida</taxon>
        <taxon>Caligidae</taxon>
        <taxon>Lepeophtheirus</taxon>
    </lineage>
</organism>
<gene>
    <name evidence="1" type="ORF">LSAA_10568</name>
</gene>
<name>A0A7R8CUB2_LEPSM</name>
<protein>
    <submittedName>
        <fullName evidence="1">(salmon louse) hypothetical protein</fullName>
    </submittedName>
</protein>